<dbReference type="GO" id="GO:0009099">
    <property type="term" value="P:L-valine biosynthetic process"/>
    <property type="evidence" value="ECO:0007669"/>
    <property type="project" value="UniProtKB-UniPathway"/>
</dbReference>
<sequence length="371" mass="40163">MRASKLRGSAANSAEQASSTMFSTLRTRAVPLSRSLAARNFATSARNYAGNSIPRPPPPIEDSTSALTYKSSHRSRPPPLPATDLPRDRTVEEAVTNILYNTPPPSLQPYKKHVLNCLVQNEPGVLSRVSGILAARGFNIDSLVVCSTEVRDLSRMCIVLSGQDGVVEQARRQLEDLVPVWAVLDYTDTRCIERELLLVKVSILGPDYLDDQLIGGPSHDPRRGQSFVQPIADPSAVVEDTPAGTLSSNYEQEVAIAEHFEHGTHRSAGPVPLTPSEVLRLKSQYLQSITMLADQFNAKIVDMSDNSVIVELSGKSTRVDAFLKLISPFGILESARTGAMVMPRTPIGSQTDEQVIETDVGGVDASLLPPG</sequence>
<evidence type="ECO:0000256" key="1">
    <source>
        <dbReference type="ARBA" id="ARBA00004974"/>
    </source>
</evidence>
<dbReference type="GO" id="GO:1990610">
    <property type="term" value="F:acetolactate synthase regulator activity"/>
    <property type="evidence" value="ECO:0007669"/>
    <property type="project" value="InterPro"/>
</dbReference>
<dbReference type="GO" id="GO:0009097">
    <property type="term" value="P:isoleucine biosynthetic process"/>
    <property type="evidence" value="ECO:0007669"/>
    <property type="project" value="UniProtKB-UniPathway"/>
</dbReference>
<feature type="compositionally biased region" description="Polar residues" evidence="6">
    <location>
        <begin position="10"/>
        <end position="20"/>
    </location>
</feature>
<evidence type="ECO:0000256" key="4">
    <source>
        <dbReference type="ARBA" id="ARBA00022605"/>
    </source>
</evidence>
<dbReference type="STRING" id="27342.A0A0H2S7Y3"/>
<dbReference type="GO" id="GO:0005948">
    <property type="term" value="C:acetolactate synthase complex"/>
    <property type="evidence" value="ECO:0007669"/>
    <property type="project" value="TreeGrafter"/>
</dbReference>
<accession>A0A0H2S7Y3</accession>
<dbReference type="Gene3D" id="3.30.70.1150">
    <property type="entry name" value="ACT-like. Chain A, domain 2"/>
    <property type="match status" value="1"/>
</dbReference>
<dbReference type="GO" id="GO:0042645">
    <property type="term" value="C:mitochondrial nucleoid"/>
    <property type="evidence" value="ECO:0007669"/>
    <property type="project" value="TreeGrafter"/>
</dbReference>
<dbReference type="OrthoDB" id="2013116at2759"/>
<dbReference type="InterPro" id="IPR027271">
    <property type="entry name" value="Acetolactate_synth/TF_NikR_C"/>
</dbReference>
<dbReference type="SUPFAM" id="SSF55021">
    <property type="entry name" value="ACT-like"/>
    <property type="match status" value="2"/>
</dbReference>
<dbReference type="PROSITE" id="PS51671">
    <property type="entry name" value="ACT"/>
    <property type="match status" value="1"/>
</dbReference>
<dbReference type="InParanoid" id="A0A0H2S7Y3"/>
<dbReference type="InterPro" id="IPR002912">
    <property type="entry name" value="ACT_dom"/>
</dbReference>
<feature type="region of interest" description="Disordered" evidence="6">
    <location>
        <begin position="47"/>
        <end position="86"/>
    </location>
</feature>
<dbReference type="FunCoup" id="A0A0H2S7Y3">
    <property type="interactions" value="103"/>
</dbReference>
<dbReference type="FunFam" id="3.30.70.260:FF:000001">
    <property type="entry name" value="Acetolactate synthase, small subunit"/>
    <property type="match status" value="1"/>
</dbReference>
<keyword evidence="9" id="KW-1185">Reference proteome</keyword>
<keyword evidence="4" id="KW-0028">Amino-acid biosynthesis</keyword>
<dbReference type="InterPro" id="IPR039557">
    <property type="entry name" value="AHAS_ACT"/>
</dbReference>
<feature type="region of interest" description="Disordered" evidence="6">
    <location>
        <begin position="1"/>
        <end position="20"/>
    </location>
</feature>
<dbReference type="Pfam" id="PF22629">
    <property type="entry name" value="ACT_AHAS_ss"/>
    <property type="match status" value="1"/>
</dbReference>
<evidence type="ECO:0000256" key="3">
    <source>
        <dbReference type="ARBA" id="ARBA00006341"/>
    </source>
</evidence>
<dbReference type="PANTHER" id="PTHR31242">
    <property type="entry name" value="ACETOLACTATE SYNTHASE SMALL SUBUNIT, MITOCHONDRIAL"/>
    <property type="match status" value="1"/>
</dbReference>
<evidence type="ECO:0000313" key="9">
    <source>
        <dbReference type="Proteomes" id="UP000053477"/>
    </source>
</evidence>
<dbReference type="CDD" id="cd04878">
    <property type="entry name" value="ACT_AHAS"/>
    <property type="match status" value="1"/>
</dbReference>
<proteinExistence type="inferred from homology"/>
<dbReference type="EMBL" id="KQ085882">
    <property type="protein sequence ID" value="KLO20380.1"/>
    <property type="molecule type" value="Genomic_DNA"/>
</dbReference>
<evidence type="ECO:0000259" key="7">
    <source>
        <dbReference type="PROSITE" id="PS51671"/>
    </source>
</evidence>
<dbReference type="InterPro" id="IPR053050">
    <property type="entry name" value="ALS_regulatory_subunit"/>
</dbReference>
<dbReference type="Gene3D" id="3.30.70.260">
    <property type="match status" value="1"/>
</dbReference>
<name>A0A0H2S7Y3_9AGAM</name>
<gene>
    <name evidence="8" type="ORF">SCHPADRAFT_884456</name>
</gene>
<organism evidence="8 9">
    <name type="scientific">Schizopora paradoxa</name>
    <dbReference type="NCBI Taxonomy" id="27342"/>
    <lineage>
        <taxon>Eukaryota</taxon>
        <taxon>Fungi</taxon>
        <taxon>Dikarya</taxon>
        <taxon>Basidiomycota</taxon>
        <taxon>Agaricomycotina</taxon>
        <taxon>Agaricomycetes</taxon>
        <taxon>Hymenochaetales</taxon>
        <taxon>Schizoporaceae</taxon>
        <taxon>Schizopora</taxon>
    </lineage>
</organism>
<dbReference type="PANTHER" id="PTHR31242:SF2">
    <property type="entry name" value="ACETOLACTATE SYNTHASE SMALL SUBUNIT, MITOCHONDRIAL"/>
    <property type="match status" value="1"/>
</dbReference>
<dbReference type="UniPathway" id="UPA00047">
    <property type="reaction ID" value="UER00055"/>
</dbReference>
<evidence type="ECO:0000256" key="5">
    <source>
        <dbReference type="ARBA" id="ARBA00023304"/>
    </source>
</evidence>
<dbReference type="Proteomes" id="UP000053477">
    <property type="component" value="Unassembled WGS sequence"/>
</dbReference>
<dbReference type="UniPathway" id="UPA00049">
    <property type="reaction ID" value="UER00059"/>
</dbReference>
<evidence type="ECO:0000256" key="6">
    <source>
        <dbReference type="SAM" id="MobiDB-lite"/>
    </source>
</evidence>
<evidence type="ECO:0000256" key="2">
    <source>
        <dbReference type="ARBA" id="ARBA00005025"/>
    </source>
</evidence>
<reference evidence="8 9" key="1">
    <citation type="submission" date="2015-04" db="EMBL/GenBank/DDBJ databases">
        <title>Complete genome sequence of Schizopora paradoxa KUC8140, a cosmopolitan wood degrader in East Asia.</title>
        <authorList>
            <consortium name="DOE Joint Genome Institute"/>
            <person name="Min B."/>
            <person name="Park H."/>
            <person name="Jang Y."/>
            <person name="Kim J.-J."/>
            <person name="Kim K.H."/>
            <person name="Pangilinan J."/>
            <person name="Lipzen A."/>
            <person name="Riley R."/>
            <person name="Grigoriev I.V."/>
            <person name="Spatafora J.W."/>
            <person name="Choi I.-G."/>
        </authorList>
    </citation>
    <scope>NUCLEOTIDE SEQUENCE [LARGE SCALE GENOMIC DNA]</scope>
    <source>
        <strain evidence="8 9">KUC8140</strain>
    </source>
</reference>
<dbReference type="NCBIfam" id="TIGR00119">
    <property type="entry name" value="acolac_sm"/>
    <property type="match status" value="1"/>
</dbReference>
<keyword evidence="5" id="KW-0100">Branched-chain amino acid biosynthesis</keyword>
<evidence type="ECO:0000313" key="8">
    <source>
        <dbReference type="EMBL" id="KLO20380.1"/>
    </source>
</evidence>
<dbReference type="InterPro" id="IPR019455">
    <property type="entry name" value="Acetolactate_synth_ssu_C"/>
</dbReference>
<comment type="pathway">
    <text evidence="1">Amino-acid biosynthesis; L-isoleucine biosynthesis; L-isoleucine from 2-oxobutanoate: step 1/4.</text>
</comment>
<dbReference type="Pfam" id="PF10369">
    <property type="entry name" value="ALS_ss_C"/>
    <property type="match status" value="1"/>
</dbReference>
<comment type="pathway">
    <text evidence="2">Amino-acid biosynthesis; L-valine biosynthesis; L-valine from pyruvate: step 1/4.</text>
</comment>
<dbReference type="InterPro" id="IPR054480">
    <property type="entry name" value="AHAS_small-like_ACT"/>
</dbReference>
<dbReference type="InterPro" id="IPR004789">
    <property type="entry name" value="Acetalactate_synth_ssu"/>
</dbReference>
<feature type="domain" description="ACT" evidence="7">
    <location>
        <begin position="114"/>
        <end position="201"/>
    </location>
</feature>
<dbReference type="AlphaFoldDB" id="A0A0H2S7Y3"/>
<protein>
    <submittedName>
        <fullName evidence="8">Acetolactate synthase</fullName>
    </submittedName>
</protein>
<comment type="similarity">
    <text evidence="3">Belongs to the acetolactate synthase small subunit family.</text>
</comment>
<dbReference type="InterPro" id="IPR045865">
    <property type="entry name" value="ACT-like_dom_sf"/>
</dbReference>